<evidence type="ECO:0000313" key="4">
    <source>
        <dbReference type="EMBL" id="TWI46646.1"/>
    </source>
</evidence>
<dbReference type="InterPro" id="IPR013424">
    <property type="entry name" value="Ice-binding_C"/>
</dbReference>
<dbReference type="EMBL" id="CP046904">
    <property type="protein sequence ID" value="QGZ37822.1"/>
    <property type="molecule type" value="Genomic_DNA"/>
</dbReference>
<dbReference type="NCBIfam" id="TIGR02595">
    <property type="entry name" value="PEP_CTERM"/>
    <property type="match status" value="1"/>
</dbReference>
<name>A0A562PRF3_9BURK</name>
<dbReference type="Proteomes" id="UP000437862">
    <property type="component" value="Chromosome"/>
</dbReference>
<feature type="domain" description="Ice-binding protein C-terminal" evidence="2">
    <location>
        <begin position="158"/>
        <end position="182"/>
    </location>
</feature>
<dbReference type="Pfam" id="PF07589">
    <property type="entry name" value="PEP-CTERM"/>
    <property type="match status" value="1"/>
</dbReference>
<accession>A0A562PRF3</accession>
<dbReference type="EMBL" id="VLKW01000005">
    <property type="protein sequence ID" value="TWI46646.1"/>
    <property type="molecule type" value="Genomic_DNA"/>
</dbReference>
<dbReference type="RefSeq" id="WP_145876260.1">
    <property type="nucleotide sequence ID" value="NZ_CP046904.1"/>
</dbReference>
<dbReference type="OrthoDB" id="8756941at2"/>
<proteinExistence type="predicted"/>
<feature type="chain" id="PRO_5044617896" evidence="1">
    <location>
        <begin position="21"/>
        <end position="183"/>
    </location>
</feature>
<evidence type="ECO:0000259" key="2">
    <source>
        <dbReference type="Pfam" id="PF07589"/>
    </source>
</evidence>
<keyword evidence="1" id="KW-0732">Signal</keyword>
<reference evidence="3 6" key="3">
    <citation type="submission" date="2019-12" db="EMBL/GenBank/DDBJ databases">
        <title>Draft Genome Sequences of Six Type Strains of the Genus Massilia.</title>
        <authorList>
            <person name="Miess H."/>
            <person name="Frediansyah A."/>
            <person name="Goeker M."/>
            <person name="Gross H."/>
        </authorList>
    </citation>
    <scope>NUCLEOTIDE SEQUENCE [LARGE SCALE GENOMIC DNA]</scope>
    <source>
        <strain evidence="3 6">DSM 26639</strain>
    </source>
</reference>
<reference evidence="4 5" key="1">
    <citation type="journal article" date="2015" name="Stand. Genomic Sci.">
        <title>Genomic Encyclopedia of Bacterial and Archaeal Type Strains, Phase III: the genomes of soil and plant-associated and newly described type strains.</title>
        <authorList>
            <person name="Whitman W.B."/>
            <person name="Woyke T."/>
            <person name="Klenk H.P."/>
            <person name="Zhou Y."/>
            <person name="Lilburn T.G."/>
            <person name="Beck B.J."/>
            <person name="De Vos P."/>
            <person name="Vandamme P."/>
            <person name="Eisen J.A."/>
            <person name="Garrity G."/>
            <person name="Hugenholtz P."/>
            <person name="Kyrpides N.C."/>
        </authorList>
    </citation>
    <scope>NUCLEOTIDE SEQUENCE [LARGE SCALE GENOMIC DNA]</scope>
    <source>
        <strain evidence="4 5">CGMCC 1.10685</strain>
    </source>
</reference>
<dbReference type="Proteomes" id="UP000315112">
    <property type="component" value="Unassembled WGS sequence"/>
</dbReference>
<dbReference type="AlphaFoldDB" id="A0A562PRF3"/>
<evidence type="ECO:0000313" key="3">
    <source>
        <dbReference type="EMBL" id="QGZ37822.1"/>
    </source>
</evidence>
<keyword evidence="6" id="KW-1185">Reference proteome</keyword>
<dbReference type="PROSITE" id="PS00018">
    <property type="entry name" value="EF_HAND_1"/>
    <property type="match status" value="1"/>
</dbReference>
<reference evidence="4" key="2">
    <citation type="submission" date="2019-07" db="EMBL/GenBank/DDBJ databases">
        <authorList>
            <person name="Whitman W."/>
            <person name="Huntemann M."/>
            <person name="Clum A."/>
            <person name="Pillay M."/>
            <person name="Palaniappan K."/>
            <person name="Varghese N."/>
            <person name="Mikhailova N."/>
            <person name="Stamatis D."/>
            <person name="Reddy T."/>
            <person name="Daum C."/>
            <person name="Shapiro N."/>
            <person name="Ivanova N."/>
            <person name="Kyrpides N."/>
            <person name="Woyke T."/>
        </authorList>
    </citation>
    <scope>NUCLEOTIDE SEQUENCE</scope>
    <source>
        <strain evidence="4">CGMCC 1.10685</strain>
    </source>
</reference>
<feature type="signal peptide" evidence="1">
    <location>
        <begin position="1"/>
        <end position="20"/>
    </location>
</feature>
<dbReference type="InterPro" id="IPR018247">
    <property type="entry name" value="EF_Hand_1_Ca_BS"/>
</dbReference>
<evidence type="ECO:0000256" key="1">
    <source>
        <dbReference type="SAM" id="SignalP"/>
    </source>
</evidence>
<protein>
    <submittedName>
        <fullName evidence="3">PEP-CTERM sorting domain-containing protein</fullName>
    </submittedName>
    <submittedName>
        <fullName evidence="4">Putative secreted protein</fullName>
    </submittedName>
</protein>
<evidence type="ECO:0000313" key="5">
    <source>
        <dbReference type="Proteomes" id="UP000315112"/>
    </source>
</evidence>
<gene>
    <name evidence="3" type="ORF">GO485_01320</name>
    <name evidence="4" type="ORF">IP92_03005</name>
</gene>
<organism evidence="4 5">
    <name type="scientific">Pseudoduganella flava</name>
    <dbReference type="NCBI Taxonomy" id="871742"/>
    <lineage>
        <taxon>Bacteria</taxon>
        <taxon>Pseudomonadati</taxon>
        <taxon>Pseudomonadota</taxon>
        <taxon>Betaproteobacteria</taxon>
        <taxon>Burkholderiales</taxon>
        <taxon>Oxalobacteraceae</taxon>
        <taxon>Telluria group</taxon>
        <taxon>Pseudoduganella</taxon>
    </lineage>
</organism>
<sequence>MLKKLLGTVALCVATGTASAADTVWQFGYTGFQRAETGQFVATEHHLGAFSGKDVDGDGVLQQSELSRFWVDSSRDLIGPDECKAIYNSCELTGFSYDLRSGELTFTASTVYRDEAAASHYEIVAGSYVSADGYTPTGSGSVTWLWTDQTRFEITPAPVPEPATAWLLGIGLAAVGVAARRRR</sequence>
<evidence type="ECO:0000313" key="6">
    <source>
        <dbReference type="Proteomes" id="UP000437862"/>
    </source>
</evidence>